<dbReference type="InterPro" id="IPR008480">
    <property type="entry name" value="DUF761_pln"/>
</dbReference>
<feature type="compositionally biased region" description="Polar residues" evidence="1">
    <location>
        <begin position="188"/>
        <end position="198"/>
    </location>
</feature>
<reference evidence="3" key="1">
    <citation type="submission" date="2021-01" db="EMBL/GenBank/DDBJ databases">
        <title>Adiantum capillus-veneris genome.</title>
        <authorList>
            <person name="Fang Y."/>
            <person name="Liao Q."/>
        </authorList>
    </citation>
    <scope>NUCLEOTIDE SEQUENCE</scope>
    <source>
        <strain evidence="3">H3</strain>
        <tissue evidence="3">Leaf</tissue>
    </source>
</reference>
<keyword evidence="2" id="KW-0812">Transmembrane</keyword>
<dbReference type="EMBL" id="JABFUD020000022">
    <property type="protein sequence ID" value="KAI5062717.1"/>
    <property type="molecule type" value="Genomic_DNA"/>
</dbReference>
<evidence type="ECO:0000256" key="2">
    <source>
        <dbReference type="SAM" id="Phobius"/>
    </source>
</evidence>
<dbReference type="Proteomes" id="UP000886520">
    <property type="component" value="Chromosome 22"/>
</dbReference>
<feature type="region of interest" description="Disordered" evidence="1">
    <location>
        <begin position="188"/>
        <end position="216"/>
    </location>
</feature>
<evidence type="ECO:0000313" key="4">
    <source>
        <dbReference type="Proteomes" id="UP000886520"/>
    </source>
</evidence>
<dbReference type="Pfam" id="PF05553">
    <property type="entry name" value="DUF761"/>
    <property type="match status" value="1"/>
</dbReference>
<accession>A0A9D4U7E3</accession>
<dbReference type="AlphaFoldDB" id="A0A9D4U7E3"/>
<organism evidence="3 4">
    <name type="scientific">Adiantum capillus-veneris</name>
    <name type="common">Maidenhair fern</name>
    <dbReference type="NCBI Taxonomy" id="13818"/>
    <lineage>
        <taxon>Eukaryota</taxon>
        <taxon>Viridiplantae</taxon>
        <taxon>Streptophyta</taxon>
        <taxon>Embryophyta</taxon>
        <taxon>Tracheophyta</taxon>
        <taxon>Polypodiopsida</taxon>
        <taxon>Polypodiidae</taxon>
        <taxon>Polypodiales</taxon>
        <taxon>Pteridineae</taxon>
        <taxon>Pteridaceae</taxon>
        <taxon>Vittarioideae</taxon>
        <taxon>Adiantum</taxon>
    </lineage>
</organism>
<keyword evidence="2" id="KW-0472">Membrane</keyword>
<protein>
    <submittedName>
        <fullName evidence="3">Uncharacterized protein</fullName>
    </submittedName>
</protein>
<evidence type="ECO:0000313" key="3">
    <source>
        <dbReference type="EMBL" id="KAI5062717.1"/>
    </source>
</evidence>
<evidence type="ECO:0000256" key="1">
    <source>
        <dbReference type="SAM" id="MobiDB-lite"/>
    </source>
</evidence>
<feature type="transmembrane region" description="Helical" evidence="2">
    <location>
        <begin position="28"/>
        <end position="45"/>
    </location>
</feature>
<keyword evidence="4" id="KW-1185">Reference proteome</keyword>
<comment type="caution">
    <text evidence="3">The sequence shown here is derived from an EMBL/GenBank/DDBJ whole genome shotgun (WGS) entry which is preliminary data.</text>
</comment>
<keyword evidence="2" id="KW-1133">Transmembrane helix</keyword>
<name>A0A9D4U7E3_ADICA</name>
<proteinExistence type="predicted"/>
<gene>
    <name evidence="3" type="ORF">GOP47_0023256</name>
</gene>
<sequence length="302" mass="32313">MGASSADSNGKEKAIYIIRSAAPAPACIYWVGGFVFMGFAAGTVYQHHASLLLLATACARAAAEHAWDAVCLALAMAAIAMGLLGGQCPDHESSSSRNVPAFHEFMTQLLVGLPARQPYCTYVEDDDHGDSYCCYTVGDSNDVAVPIDEASADNSIKIANCNNNDFLQAADLHVDEAAPCAMTSSHEALSKETTSANTEVVKAQSRGSETARMPDEYAGEGEGKIVYGVLREIERAAGRANYSTQALQGGCTSGSDTINASIYDHVAEEEWGAEINRKADAFIASFREQMRREQQRELMLCS</sequence>